<evidence type="ECO:0000313" key="3">
    <source>
        <dbReference type="Proteomes" id="UP000076078"/>
    </source>
</evidence>
<dbReference type="OMA" id="AWECISH"/>
<sequence>MLKSGSHKRKIEEIDNNNSKVDNNILSLQLDEAQKEFKSIWRQISHNDDDKYKFVSFVCEQLGINVEEPKIKMPLESKEDSLLATIIQDIKDQLPDITSESPDESICIPKNPSFDGYTKSNTLNIDGFLYNDDDVDELTESGKIPSSYCLDCGSKSTQPYNFVSHSTTVDQLKFIFGDGVLGDLKDKVVLDIGSRLGSVLYTGYLYSSAKELIGIEINSYFHNLQNEMIKKYKMQKRVTLVQGDIMKHVELLKRSDVIYMNNVLEFFQENLDLHIEFWKFIKEATQGRKGMRILTIPSIEETFKNNKIPVKLKGWLKITPTDIPVPSDDPTYQDYNEIHLYTVI</sequence>
<evidence type="ECO:0000313" key="2">
    <source>
        <dbReference type="EMBL" id="KYQ94191.1"/>
    </source>
</evidence>
<dbReference type="InterPro" id="IPR029063">
    <property type="entry name" value="SAM-dependent_MTases_sf"/>
</dbReference>
<comment type="caution">
    <text evidence="2">The sequence shown here is derived from an EMBL/GenBank/DDBJ whole genome shotgun (WGS) entry which is preliminary data.</text>
</comment>
<dbReference type="PANTHER" id="PTHR43675">
    <property type="entry name" value="ARSENITE METHYLTRANSFERASE"/>
    <property type="match status" value="1"/>
</dbReference>
<keyword evidence="3" id="KW-1185">Reference proteome</keyword>
<organism evidence="2 3">
    <name type="scientific">Tieghemostelium lacteum</name>
    <name type="common">Slime mold</name>
    <name type="synonym">Dictyostelium lacteum</name>
    <dbReference type="NCBI Taxonomy" id="361077"/>
    <lineage>
        <taxon>Eukaryota</taxon>
        <taxon>Amoebozoa</taxon>
        <taxon>Evosea</taxon>
        <taxon>Eumycetozoa</taxon>
        <taxon>Dictyostelia</taxon>
        <taxon>Dictyosteliales</taxon>
        <taxon>Raperosteliaceae</taxon>
        <taxon>Tieghemostelium</taxon>
    </lineage>
</organism>
<dbReference type="PANTHER" id="PTHR43675:SF1">
    <property type="entry name" value="RIKEN CDNA 2700097O09 GENE"/>
    <property type="match status" value="1"/>
</dbReference>
<feature type="domain" description="Methyltransferase type 11" evidence="1">
    <location>
        <begin position="190"/>
        <end position="276"/>
    </location>
</feature>
<accession>A0A151ZJL3</accession>
<dbReference type="InterPro" id="IPR013216">
    <property type="entry name" value="Methyltransf_11"/>
</dbReference>
<dbReference type="Proteomes" id="UP000076078">
    <property type="component" value="Unassembled WGS sequence"/>
</dbReference>
<dbReference type="Gene3D" id="3.40.50.150">
    <property type="entry name" value="Vaccinia Virus protein VP39"/>
    <property type="match status" value="1"/>
</dbReference>
<gene>
    <name evidence="2" type="ORF">DLAC_04483</name>
</gene>
<dbReference type="STRING" id="361077.A0A151ZJL3"/>
<dbReference type="InParanoid" id="A0A151ZJL3"/>
<dbReference type="Pfam" id="PF08241">
    <property type="entry name" value="Methyltransf_11"/>
    <property type="match status" value="1"/>
</dbReference>
<protein>
    <recommendedName>
        <fullName evidence="1">Methyltransferase type 11 domain-containing protein</fullName>
    </recommendedName>
</protein>
<dbReference type="InterPro" id="IPR026669">
    <property type="entry name" value="Arsenite_MeTrfase-like"/>
</dbReference>
<dbReference type="GO" id="GO:0008757">
    <property type="term" value="F:S-adenosylmethionine-dependent methyltransferase activity"/>
    <property type="evidence" value="ECO:0007669"/>
    <property type="project" value="InterPro"/>
</dbReference>
<reference evidence="2 3" key="1">
    <citation type="submission" date="2015-12" db="EMBL/GenBank/DDBJ databases">
        <title>Dictyostelia acquired genes for synthesis and detection of signals that induce cell-type specialization by lateral gene transfer from prokaryotes.</title>
        <authorList>
            <person name="Gloeckner G."/>
            <person name="Schaap P."/>
        </authorList>
    </citation>
    <scope>NUCLEOTIDE SEQUENCE [LARGE SCALE GENOMIC DNA]</scope>
    <source>
        <strain evidence="2 3">TK</strain>
    </source>
</reference>
<dbReference type="AlphaFoldDB" id="A0A151ZJL3"/>
<evidence type="ECO:0000259" key="1">
    <source>
        <dbReference type="Pfam" id="PF08241"/>
    </source>
</evidence>
<name>A0A151ZJL3_TIELA</name>
<dbReference type="SUPFAM" id="SSF53335">
    <property type="entry name" value="S-adenosyl-L-methionine-dependent methyltransferases"/>
    <property type="match status" value="1"/>
</dbReference>
<dbReference type="OrthoDB" id="15794at2759"/>
<dbReference type="EMBL" id="LODT01000022">
    <property type="protein sequence ID" value="KYQ94191.1"/>
    <property type="molecule type" value="Genomic_DNA"/>
</dbReference>
<proteinExistence type="predicted"/>